<proteinExistence type="predicted"/>
<accession>A0A819IRT0</accession>
<dbReference type="GO" id="GO:0005219">
    <property type="term" value="F:ryanodine-sensitive calcium-release channel activity"/>
    <property type="evidence" value="ECO:0007669"/>
    <property type="project" value="InterPro"/>
</dbReference>
<evidence type="ECO:0000313" key="3">
    <source>
        <dbReference type="EMBL" id="CAF3916228.1"/>
    </source>
</evidence>
<organism evidence="3 4">
    <name type="scientific">Rotaria sordida</name>
    <dbReference type="NCBI Taxonomy" id="392033"/>
    <lineage>
        <taxon>Eukaryota</taxon>
        <taxon>Metazoa</taxon>
        <taxon>Spiralia</taxon>
        <taxon>Gnathifera</taxon>
        <taxon>Rotifera</taxon>
        <taxon>Eurotatoria</taxon>
        <taxon>Bdelloidea</taxon>
        <taxon>Philodinida</taxon>
        <taxon>Philodinidae</taxon>
        <taxon>Rotaria</taxon>
    </lineage>
</organism>
<dbReference type="GO" id="GO:0014808">
    <property type="term" value="P:release of sequestered calcium ion into cytosol by sarcoplasmic reticulum"/>
    <property type="evidence" value="ECO:0007669"/>
    <property type="project" value="TreeGrafter"/>
</dbReference>
<dbReference type="PRINTS" id="PR00795">
    <property type="entry name" value="RYANODINER"/>
</dbReference>
<dbReference type="InterPro" id="IPR013333">
    <property type="entry name" value="Ryan_recept"/>
</dbReference>
<dbReference type="PANTHER" id="PTHR46399">
    <property type="entry name" value="B30.2/SPRY DOMAIN-CONTAINING PROTEIN"/>
    <property type="match status" value="1"/>
</dbReference>
<feature type="domain" description="MIR" evidence="2">
    <location>
        <begin position="99"/>
        <end position="153"/>
    </location>
</feature>
<dbReference type="InterPro" id="IPR014821">
    <property type="entry name" value="Ins145_P3_rcpt"/>
</dbReference>
<dbReference type="InterPro" id="IPR016093">
    <property type="entry name" value="MIR_motif"/>
</dbReference>
<evidence type="ECO:0000259" key="2">
    <source>
        <dbReference type="PROSITE" id="PS50919"/>
    </source>
</evidence>
<sequence length="356" mass="39908">MADEQMMGAEANDIQFLRTEDHICLSCVPVSSVKRMALSGEAFGNRMCYLEDISNEACCPDVASCVFALEQAVSVRALQEMVNTTSTEQSSANQGGQTFRTLLYGHAVLLRHYRSQMYLSCLSTSTSNDKLAFDVGLKEDAQGESCWWTIHPASKQRSEGEKVRFNDDVILVSVFSERYLHAYTTTNDRGRVNASFRQQVWSLVPISSGVARVKNPGFVLGGDVLRLMHGNMDHCITALPPSELQIHQQSISQEMEICIHNMEPGKRHTLQIIAKLNSGKETTLSDLMDFTVPTKGNRQNDEVLNVINESVPARLLGHIVVNDTTNNKQSEEYWFKKNALRLLQILKFQIESTNKI</sequence>
<dbReference type="GO" id="GO:0030018">
    <property type="term" value="C:Z disc"/>
    <property type="evidence" value="ECO:0007669"/>
    <property type="project" value="TreeGrafter"/>
</dbReference>
<dbReference type="GO" id="GO:0034704">
    <property type="term" value="C:calcium channel complex"/>
    <property type="evidence" value="ECO:0007669"/>
    <property type="project" value="TreeGrafter"/>
</dbReference>
<name>A0A819IRT0_9BILA</name>
<dbReference type="InterPro" id="IPR036300">
    <property type="entry name" value="MIR_dom_sf"/>
</dbReference>
<dbReference type="SMART" id="SM00472">
    <property type="entry name" value="MIR"/>
    <property type="match status" value="2"/>
</dbReference>
<dbReference type="InterPro" id="IPR015925">
    <property type="entry name" value="Ryanodine_IP3_receptor"/>
</dbReference>
<gene>
    <name evidence="3" type="ORF">OTI717_LOCUS24571</name>
</gene>
<keyword evidence="1" id="KW-0677">Repeat</keyword>
<evidence type="ECO:0000256" key="1">
    <source>
        <dbReference type="ARBA" id="ARBA00022737"/>
    </source>
</evidence>
<dbReference type="AlphaFoldDB" id="A0A819IRT0"/>
<dbReference type="PANTHER" id="PTHR46399:SF8">
    <property type="entry name" value="B30.2_SPRY DOMAIN-CONTAINING PROTEIN"/>
    <property type="match status" value="1"/>
</dbReference>
<dbReference type="GO" id="GO:0006941">
    <property type="term" value="P:striated muscle contraction"/>
    <property type="evidence" value="ECO:0007669"/>
    <property type="project" value="TreeGrafter"/>
</dbReference>
<dbReference type="Proteomes" id="UP000663823">
    <property type="component" value="Unassembled WGS sequence"/>
</dbReference>
<dbReference type="Gene3D" id="2.80.10.50">
    <property type="match status" value="1"/>
</dbReference>
<dbReference type="EMBL" id="CAJOAX010004674">
    <property type="protein sequence ID" value="CAF3916228.1"/>
    <property type="molecule type" value="Genomic_DNA"/>
</dbReference>
<protein>
    <recommendedName>
        <fullName evidence="2">MIR domain-containing protein</fullName>
    </recommendedName>
</protein>
<dbReference type="PROSITE" id="PS50919">
    <property type="entry name" value="MIR"/>
    <property type="match status" value="1"/>
</dbReference>
<dbReference type="SUPFAM" id="SSF82109">
    <property type="entry name" value="MIR domain"/>
    <property type="match status" value="1"/>
</dbReference>
<dbReference type="GO" id="GO:0042383">
    <property type="term" value="C:sarcolemma"/>
    <property type="evidence" value="ECO:0007669"/>
    <property type="project" value="TreeGrafter"/>
</dbReference>
<dbReference type="GO" id="GO:0005790">
    <property type="term" value="C:smooth endoplasmic reticulum"/>
    <property type="evidence" value="ECO:0007669"/>
    <property type="project" value="TreeGrafter"/>
</dbReference>
<dbReference type="GO" id="GO:0033017">
    <property type="term" value="C:sarcoplasmic reticulum membrane"/>
    <property type="evidence" value="ECO:0007669"/>
    <property type="project" value="TreeGrafter"/>
</dbReference>
<comment type="caution">
    <text evidence="3">The sequence shown here is derived from an EMBL/GenBank/DDBJ whole genome shotgun (WGS) entry which is preliminary data.</text>
</comment>
<evidence type="ECO:0000313" key="4">
    <source>
        <dbReference type="Proteomes" id="UP000663823"/>
    </source>
</evidence>
<dbReference type="Pfam" id="PF08709">
    <property type="entry name" value="Ins145_P3_rec"/>
    <property type="match status" value="1"/>
</dbReference>
<reference evidence="3" key="1">
    <citation type="submission" date="2021-02" db="EMBL/GenBank/DDBJ databases">
        <authorList>
            <person name="Nowell W R."/>
        </authorList>
    </citation>
    <scope>NUCLEOTIDE SEQUENCE</scope>
</reference>